<evidence type="ECO:0000313" key="4">
    <source>
        <dbReference type="Proteomes" id="UP000004931"/>
    </source>
</evidence>
<comment type="caution">
    <text evidence="3">The sequence shown here is derived from an EMBL/GenBank/DDBJ whole genome shotgun (WGS) entry which is preliminary data.</text>
</comment>
<dbReference type="PANTHER" id="PTHR43249">
    <property type="entry name" value="UDP-N-ACETYL-2-AMINO-2-DEOXY-D-GLUCURONATE OXIDASE"/>
    <property type="match status" value="1"/>
</dbReference>
<feature type="domain" description="GFO/IDH/MocA-like oxidoreductase" evidence="2">
    <location>
        <begin position="148"/>
        <end position="227"/>
    </location>
</feature>
<dbReference type="InterPro" id="IPR036291">
    <property type="entry name" value="NAD(P)-bd_dom_sf"/>
</dbReference>
<dbReference type="Pfam" id="PF01408">
    <property type="entry name" value="GFO_IDH_MocA"/>
    <property type="match status" value="1"/>
</dbReference>
<dbReference type="Gene3D" id="3.30.360.10">
    <property type="entry name" value="Dihydrodipicolinate Reductase, domain 2"/>
    <property type="match status" value="1"/>
</dbReference>
<evidence type="ECO:0000313" key="3">
    <source>
        <dbReference type="EMBL" id="EAW30842.1"/>
    </source>
</evidence>
<dbReference type="InterPro" id="IPR000683">
    <property type="entry name" value="Gfo/Idh/MocA-like_OxRdtase_N"/>
</dbReference>
<name>A0YEK6_9GAMM</name>
<dbReference type="Gene3D" id="3.40.50.720">
    <property type="entry name" value="NAD(P)-binding Rossmann-like Domain"/>
    <property type="match status" value="1"/>
</dbReference>
<dbReference type="STRING" id="247633.GP2143_02924"/>
<sequence length="333" mass="36296">MKIGIIGTGWVSGLHLNALKKIEGAEVVAIAGRNESRASELAHSWGAKIYEKPLSMLQNESLEAVFILLPPHLHGDLERACSEHVKGVFIEKPISQSLETTHTINGYFTQAGTIVSVGYMNRYRQSVQKARDLFQQPGNQGILANGWWTTQMPPPRWWRTFDQSGGQFAEQCTHLVDICRYAMGEIVEVSAYATGGFMKEVPDYSVDDAMVVNARFASGALASFSTGCFPLKDNEANPDGGIGLSLSSRNHRIALSKWNLNGTVYSGENGEEIVSTEKDIFLVQNKAFLDAVASNDTSGILSPYEDAMKTLAVTLAANESAHHQNGAPVKVAY</sequence>
<dbReference type="Proteomes" id="UP000004931">
    <property type="component" value="Unassembled WGS sequence"/>
</dbReference>
<dbReference type="InterPro" id="IPR055170">
    <property type="entry name" value="GFO_IDH_MocA-like_dom"/>
</dbReference>
<evidence type="ECO:0000259" key="2">
    <source>
        <dbReference type="Pfam" id="PF22725"/>
    </source>
</evidence>
<accession>A0YEK6</accession>
<dbReference type="PANTHER" id="PTHR43249:SF1">
    <property type="entry name" value="D-GLUCOSIDE 3-DEHYDROGENASE"/>
    <property type="match status" value="1"/>
</dbReference>
<dbReference type="EMBL" id="AAVT01000006">
    <property type="protein sequence ID" value="EAW30842.1"/>
    <property type="molecule type" value="Genomic_DNA"/>
</dbReference>
<reference evidence="3 4" key="1">
    <citation type="journal article" date="2010" name="J. Bacteriol.">
        <title>Genome sequence of the oligotrophic marine Gammaproteobacterium HTCC2143, isolated from the Oregon Coast.</title>
        <authorList>
            <person name="Oh H.M."/>
            <person name="Kang I."/>
            <person name="Ferriera S."/>
            <person name="Giovannoni S.J."/>
            <person name="Cho J.C."/>
        </authorList>
    </citation>
    <scope>NUCLEOTIDE SEQUENCE [LARGE SCALE GENOMIC DNA]</scope>
    <source>
        <strain evidence="3 4">HTCC2143</strain>
    </source>
</reference>
<evidence type="ECO:0000259" key="1">
    <source>
        <dbReference type="Pfam" id="PF01408"/>
    </source>
</evidence>
<gene>
    <name evidence="3" type="ORF">GP2143_02924</name>
</gene>
<dbReference type="Pfam" id="PF22725">
    <property type="entry name" value="GFO_IDH_MocA_C3"/>
    <property type="match status" value="1"/>
</dbReference>
<dbReference type="GO" id="GO:0000166">
    <property type="term" value="F:nucleotide binding"/>
    <property type="evidence" value="ECO:0007669"/>
    <property type="project" value="InterPro"/>
</dbReference>
<keyword evidence="4" id="KW-1185">Reference proteome</keyword>
<dbReference type="SUPFAM" id="SSF51735">
    <property type="entry name" value="NAD(P)-binding Rossmann-fold domains"/>
    <property type="match status" value="1"/>
</dbReference>
<dbReference type="AlphaFoldDB" id="A0YEK6"/>
<organism evidence="3 4">
    <name type="scientific">marine gamma proteobacterium HTCC2143</name>
    <dbReference type="NCBI Taxonomy" id="247633"/>
    <lineage>
        <taxon>Bacteria</taxon>
        <taxon>Pseudomonadati</taxon>
        <taxon>Pseudomonadota</taxon>
        <taxon>Gammaproteobacteria</taxon>
        <taxon>Cellvibrionales</taxon>
        <taxon>Spongiibacteraceae</taxon>
        <taxon>BD1-7 clade</taxon>
    </lineage>
</organism>
<protein>
    <submittedName>
        <fullName evidence="3">Dehydrogenase</fullName>
    </submittedName>
</protein>
<dbReference type="SUPFAM" id="SSF55347">
    <property type="entry name" value="Glyceraldehyde-3-phosphate dehydrogenase-like, C-terminal domain"/>
    <property type="match status" value="1"/>
</dbReference>
<dbReference type="eggNOG" id="COG0673">
    <property type="taxonomic scope" value="Bacteria"/>
</dbReference>
<proteinExistence type="predicted"/>
<feature type="domain" description="Gfo/Idh/MocA-like oxidoreductase N-terminal" evidence="1">
    <location>
        <begin position="1"/>
        <end position="119"/>
    </location>
</feature>
<dbReference type="OrthoDB" id="9792935at2"/>
<dbReference type="InterPro" id="IPR052515">
    <property type="entry name" value="Gfo/Idh/MocA_Oxidoreductase"/>
</dbReference>